<reference evidence="2 3" key="1">
    <citation type="submission" date="2017-03" db="EMBL/GenBank/DDBJ databases">
        <title>Genomes of endolithic fungi from Antarctica.</title>
        <authorList>
            <person name="Coleine C."/>
            <person name="Masonjones S."/>
            <person name="Stajich J.E."/>
        </authorList>
    </citation>
    <scope>NUCLEOTIDE SEQUENCE [LARGE SCALE GENOMIC DNA]</scope>
    <source>
        <strain evidence="2 3">CCFEE 5187</strain>
    </source>
</reference>
<feature type="compositionally biased region" description="Basic and acidic residues" evidence="1">
    <location>
        <begin position="84"/>
        <end position="93"/>
    </location>
</feature>
<evidence type="ECO:0000313" key="2">
    <source>
        <dbReference type="EMBL" id="TKA51947.1"/>
    </source>
</evidence>
<feature type="region of interest" description="Disordered" evidence="1">
    <location>
        <begin position="1"/>
        <end position="129"/>
    </location>
</feature>
<feature type="region of interest" description="Disordered" evidence="1">
    <location>
        <begin position="448"/>
        <end position="474"/>
    </location>
</feature>
<name>A0A4U0VQZ2_9PEZI</name>
<protein>
    <submittedName>
        <fullName evidence="2">Uncharacterized protein</fullName>
    </submittedName>
</protein>
<dbReference type="EMBL" id="NAJN01002496">
    <property type="protein sequence ID" value="TKA51947.1"/>
    <property type="molecule type" value="Genomic_DNA"/>
</dbReference>
<sequence>MRDPTRKRTPAAKAAGQLPPSTTRAAAAAAGTAAVQSLPPSEYPKAMTRHRAPPAAGQHLARAKAAISSTRKPLPPPPPPAEQHAPEPRRGRILEGMALPDLSRWIEQLTPADPDSPSADETSTTSSDSLKTWIQEGMPQADVSRWITQAVSARPPVETLEEAWAVDEAELRPKHGDGFGRGFQSTHKGTKPARPSDSQVVYDALKELRRNRTHKRNVSRNSGRTAGARYSGASKHQKKPSLVDKVIHVMETMADKKMDREVEKALHTRDDKNFEKTDKRPKMAISKPLRVVHNGEELSITTKAAPAASTQTQRAPLKPDLGKRRLTATEAHELRDASPKPQDNFDVDAVVNTDGDEIRPQLSRSTTMTKWSDFTRTPNLVPNSSPGRPPFVPTLPAVPAPAKVAATRNEAKPLIRIREGADPGARCLICGREELGGERVCASCRTTRDAYPSPEGTPPPLPPKDLNPTKTSPPQVMRLANRLTTIRRTTYEDPGNPFTGSDDHRTSGSVHSETVSERAWRANRMEWGNDKQIVEASHTGEHTTLGSGPRLWLKPERYAELVKEDAAPLPRVSVEAGFLPWGSNWKPTKEAEDLGEARRRMVEHRNTSFYGFYDDILKERENERHR</sequence>
<dbReference type="AlphaFoldDB" id="A0A4U0VQZ2"/>
<keyword evidence="3" id="KW-1185">Reference proteome</keyword>
<evidence type="ECO:0000256" key="1">
    <source>
        <dbReference type="SAM" id="MobiDB-lite"/>
    </source>
</evidence>
<gene>
    <name evidence="2" type="ORF">B0A49_12055</name>
</gene>
<feature type="compositionally biased region" description="Pro residues" evidence="1">
    <location>
        <begin position="455"/>
        <end position="465"/>
    </location>
</feature>
<feature type="compositionally biased region" description="Low complexity" evidence="1">
    <location>
        <begin position="110"/>
        <end position="129"/>
    </location>
</feature>
<organism evidence="2 3">
    <name type="scientific">Cryomyces minteri</name>
    <dbReference type="NCBI Taxonomy" id="331657"/>
    <lineage>
        <taxon>Eukaryota</taxon>
        <taxon>Fungi</taxon>
        <taxon>Dikarya</taxon>
        <taxon>Ascomycota</taxon>
        <taxon>Pezizomycotina</taxon>
        <taxon>Dothideomycetes</taxon>
        <taxon>Dothideomycetes incertae sedis</taxon>
        <taxon>Cryomyces</taxon>
    </lineage>
</organism>
<evidence type="ECO:0000313" key="3">
    <source>
        <dbReference type="Proteomes" id="UP000308768"/>
    </source>
</evidence>
<feature type="region of interest" description="Disordered" evidence="1">
    <location>
        <begin position="490"/>
        <end position="516"/>
    </location>
</feature>
<feature type="region of interest" description="Disordered" evidence="1">
    <location>
        <begin position="171"/>
        <end position="197"/>
    </location>
</feature>
<proteinExistence type="predicted"/>
<comment type="caution">
    <text evidence="2">The sequence shown here is derived from an EMBL/GenBank/DDBJ whole genome shotgun (WGS) entry which is preliminary data.</text>
</comment>
<feature type="region of interest" description="Disordered" evidence="1">
    <location>
        <begin position="210"/>
        <end position="240"/>
    </location>
</feature>
<accession>A0A4U0VQZ2</accession>
<feature type="region of interest" description="Disordered" evidence="1">
    <location>
        <begin position="300"/>
        <end position="323"/>
    </location>
</feature>
<dbReference type="Proteomes" id="UP000308768">
    <property type="component" value="Unassembled WGS sequence"/>
</dbReference>
<feature type="compositionally biased region" description="Low complexity" evidence="1">
    <location>
        <begin position="22"/>
        <end position="34"/>
    </location>
</feature>